<dbReference type="Proteomes" id="UP001605036">
    <property type="component" value="Unassembled WGS sequence"/>
</dbReference>
<reference evidence="1 2" key="1">
    <citation type="submission" date="2024-09" db="EMBL/GenBank/DDBJ databases">
        <title>Chromosome-scale assembly of Riccia fluitans.</title>
        <authorList>
            <person name="Paukszto L."/>
            <person name="Sawicki J."/>
            <person name="Karawczyk K."/>
            <person name="Piernik-Szablinska J."/>
            <person name="Szczecinska M."/>
            <person name="Mazdziarz M."/>
        </authorList>
    </citation>
    <scope>NUCLEOTIDE SEQUENCE [LARGE SCALE GENOMIC DNA]</scope>
    <source>
        <strain evidence="1">Rf_01</strain>
        <tissue evidence="1">Aerial parts of the thallus</tissue>
    </source>
</reference>
<evidence type="ECO:0000313" key="1">
    <source>
        <dbReference type="EMBL" id="KAL2631660.1"/>
    </source>
</evidence>
<dbReference type="EMBL" id="JBHFFA010000004">
    <property type="protein sequence ID" value="KAL2631660.1"/>
    <property type="molecule type" value="Genomic_DNA"/>
</dbReference>
<protein>
    <submittedName>
        <fullName evidence="1">Uncharacterized protein</fullName>
    </submittedName>
</protein>
<sequence length="84" mass="9802">MSVREEIQQKFRGDCAEREVCEAAENNLSWKRGKMKGQDDVRDMIIIYQEFSSTGSKLRFAVERGGPAYAPRKKLEICRNRLYL</sequence>
<comment type="caution">
    <text evidence="1">The sequence shown here is derived from an EMBL/GenBank/DDBJ whole genome shotgun (WGS) entry which is preliminary data.</text>
</comment>
<accession>A0ABD1YME2</accession>
<gene>
    <name evidence="1" type="ORF">R1flu_016346</name>
</gene>
<proteinExistence type="predicted"/>
<organism evidence="1 2">
    <name type="scientific">Riccia fluitans</name>
    <dbReference type="NCBI Taxonomy" id="41844"/>
    <lineage>
        <taxon>Eukaryota</taxon>
        <taxon>Viridiplantae</taxon>
        <taxon>Streptophyta</taxon>
        <taxon>Embryophyta</taxon>
        <taxon>Marchantiophyta</taxon>
        <taxon>Marchantiopsida</taxon>
        <taxon>Marchantiidae</taxon>
        <taxon>Marchantiales</taxon>
        <taxon>Ricciaceae</taxon>
        <taxon>Riccia</taxon>
    </lineage>
</organism>
<keyword evidence="2" id="KW-1185">Reference proteome</keyword>
<evidence type="ECO:0000313" key="2">
    <source>
        <dbReference type="Proteomes" id="UP001605036"/>
    </source>
</evidence>
<name>A0ABD1YME2_9MARC</name>
<dbReference type="AlphaFoldDB" id="A0ABD1YME2"/>